<comment type="caution">
    <text evidence="2">The sequence shown here is derived from an EMBL/GenBank/DDBJ whole genome shotgun (WGS) entry which is preliminary data.</text>
</comment>
<evidence type="ECO:0000256" key="1">
    <source>
        <dbReference type="SAM" id="MobiDB-lite"/>
    </source>
</evidence>
<proteinExistence type="predicted"/>
<reference evidence="2 3" key="1">
    <citation type="submission" date="2019-05" db="EMBL/GenBank/DDBJ databases">
        <title>Another draft genome of Portunus trituberculatus and its Hox gene families provides insights of decapod evolution.</title>
        <authorList>
            <person name="Jeong J.-H."/>
            <person name="Song I."/>
            <person name="Kim S."/>
            <person name="Choi T."/>
            <person name="Kim D."/>
            <person name="Ryu S."/>
            <person name="Kim W."/>
        </authorList>
    </citation>
    <scope>NUCLEOTIDE SEQUENCE [LARGE SCALE GENOMIC DNA]</scope>
    <source>
        <tissue evidence="2">Muscle</tissue>
    </source>
</reference>
<evidence type="ECO:0000313" key="2">
    <source>
        <dbReference type="EMBL" id="MPC36581.1"/>
    </source>
</evidence>
<name>A0A5B7EPW8_PORTR</name>
<accession>A0A5B7EPW8</accession>
<sequence>MTRPFSHRCSSSHHDRWRPSPLSRHGCQSELQSCKAVVHQRVVLIKSERSHNPAQGVLLLHLTPPPKPPPRPPPLLTCASEDKPLPLSYLTRHTFILTLSAVRNGELA</sequence>
<keyword evidence="3" id="KW-1185">Reference proteome</keyword>
<organism evidence="2 3">
    <name type="scientific">Portunus trituberculatus</name>
    <name type="common">Swimming crab</name>
    <name type="synonym">Neptunus trituberculatus</name>
    <dbReference type="NCBI Taxonomy" id="210409"/>
    <lineage>
        <taxon>Eukaryota</taxon>
        <taxon>Metazoa</taxon>
        <taxon>Ecdysozoa</taxon>
        <taxon>Arthropoda</taxon>
        <taxon>Crustacea</taxon>
        <taxon>Multicrustacea</taxon>
        <taxon>Malacostraca</taxon>
        <taxon>Eumalacostraca</taxon>
        <taxon>Eucarida</taxon>
        <taxon>Decapoda</taxon>
        <taxon>Pleocyemata</taxon>
        <taxon>Brachyura</taxon>
        <taxon>Eubrachyura</taxon>
        <taxon>Portunoidea</taxon>
        <taxon>Portunidae</taxon>
        <taxon>Portuninae</taxon>
        <taxon>Portunus</taxon>
    </lineage>
</organism>
<dbReference type="Proteomes" id="UP000324222">
    <property type="component" value="Unassembled WGS sequence"/>
</dbReference>
<gene>
    <name evidence="2" type="ORF">E2C01_030044</name>
</gene>
<feature type="region of interest" description="Disordered" evidence="1">
    <location>
        <begin position="1"/>
        <end position="22"/>
    </location>
</feature>
<dbReference type="AlphaFoldDB" id="A0A5B7EPW8"/>
<protein>
    <submittedName>
        <fullName evidence="2">Uncharacterized protein</fullName>
    </submittedName>
</protein>
<dbReference type="EMBL" id="VSRR010003551">
    <property type="protein sequence ID" value="MPC36581.1"/>
    <property type="molecule type" value="Genomic_DNA"/>
</dbReference>
<evidence type="ECO:0000313" key="3">
    <source>
        <dbReference type="Proteomes" id="UP000324222"/>
    </source>
</evidence>